<dbReference type="InterPro" id="IPR008966">
    <property type="entry name" value="Adhesion_dom_sf"/>
</dbReference>
<dbReference type="InterPro" id="IPR050263">
    <property type="entry name" value="Bact_Fimbrial_Adh_Pro"/>
</dbReference>
<evidence type="ECO:0000256" key="1">
    <source>
        <dbReference type="SAM" id="SignalP"/>
    </source>
</evidence>
<sequence length="180" mass="18532">MKMNLQRFKILFASGCALPVILFSNQVRATDLVNINVTGNIVAAPCSVDTGSVSRTVNFGQLIGTDLRTAGAASDWKPFQVRLNNCPATTVSATATFSGAVYPGDPALFLNSGSAANVAIQVVDDATKSSVKGSGSTMTVGIDPVQHNAIFALAGRVIAPAGSAGSGDINSVMLMTFTYQ</sequence>
<keyword evidence="1" id="KW-0732">Signal</keyword>
<reference evidence="3 4" key="1">
    <citation type="submission" date="2017-08" db="EMBL/GenBank/DDBJ databases">
        <title>Comparative genomics of bacteria isolated from necrotic lesions of AOD affected trees.</title>
        <authorList>
            <person name="Doonan J."/>
            <person name="Denman S."/>
            <person name="Mcdonald J.E."/>
        </authorList>
    </citation>
    <scope>NUCLEOTIDE SEQUENCE [LARGE SCALE GENOMIC DNA]</scope>
    <source>
        <strain evidence="3 4">CIP 105588</strain>
    </source>
</reference>
<keyword evidence="4" id="KW-1185">Reference proteome</keyword>
<dbReference type="EMBL" id="NSDJ01000001">
    <property type="protein sequence ID" value="RKF68558.1"/>
    <property type="molecule type" value="Genomic_DNA"/>
</dbReference>
<organism evidence="3 4">
    <name type="scientific">Rahnella variigena</name>
    <dbReference type="NCBI Taxonomy" id="574964"/>
    <lineage>
        <taxon>Bacteria</taxon>
        <taxon>Pseudomonadati</taxon>
        <taxon>Pseudomonadota</taxon>
        <taxon>Gammaproteobacteria</taxon>
        <taxon>Enterobacterales</taxon>
        <taxon>Yersiniaceae</taxon>
        <taxon>Rahnella</taxon>
    </lineage>
</organism>
<dbReference type="Gene3D" id="2.60.40.1090">
    <property type="entry name" value="Fimbrial-type adhesion domain"/>
    <property type="match status" value="1"/>
</dbReference>
<evidence type="ECO:0000313" key="4">
    <source>
        <dbReference type="Proteomes" id="UP000284853"/>
    </source>
</evidence>
<feature type="chain" id="PRO_5046484983" evidence="1">
    <location>
        <begin position="30"/>
        <end position="180"/>
    </location>
</feature>
<feature type="signal peptide" evidence="1">
    <location>
        <begin position="1"/>
        <end position="29"/>
    </location>
</feature>
<dbReference type="Pfam" id="PF00419">
    <property type="entry name" value="Fimbrial"/>
    <property type="match status" value="1"/>
</dbReference>
<feature type="domain" description="Fimbrial-type adhesion" evidence="2">
    <location>
        <begin position="35"/>
        <end position="180"/>
    </location>
</feature>
<dbReference type="PANTHER" id="PTHR33420">
    <property type="entry name" value="FIMBRIAL SUBUNIT ELFA-RELATED"/>
    <property type="match status" value="1"/>
</dbReference>
<gene>
    <name evidence="3" type="ORF">CKQ54_09325</name>
</gene>
<dbReference type="Proteomes" id="UP000284853">
    <property type="component" value="Unassembled WGS sequence"/>
</dbReference>
<dbReference type="InterPro" id="IPR036937">
    <property type="entry name" value="Adhesion_dom_fimbrial_sf"/>
</dbReference>
<evidence type="ECO:0000313" key="3">
    <source>
        <dbReference type="EMBL" id="RKF68558.1"/>
    </source>
</evidence>
<dbReference type="InterPro" id="IPR000259">
    <property type="entry name" value="Adhesion_dom_fimbrial"/>
</dbReference>
<dbReference type="SUPFAM" id="SSF49401">
    <property type="entry name" value="Bacterial adhesins"/>
    <property type="match status" value="1"/>
</dbReference>
<proteinExistence type="predicted"/>
<evidence type="ECO:0000259" key="2">
    <source>
        <dbReference type="Pfam" id="PF00419"/>
    </source>
</evidence>
<name>A0ABX9PU45_9GAMM</name>
<accession>A0ABX9PU45</accession>
<protein>
    <submittedName>
        <fullName evidence="3">Fimbrial protein</fullName>
    </submittedName>
</protein>
<comment type="caution">
    <text evidence="3">The sequence shown here is derived from an EMBL/GenBank/DDBJ whole genome shotgun (WGS) entry which is preliminary data.</text>
</comment>
<dbReference type="PANTHER" id="PTHR33420:SF27">
    <property type="entry name" value="PROTEIN FIMG"/>
    <property type="match status" value="1"/>
</dbReference>